<dbReference type="Gene3D" id="3.40.50.2000">
    <property type="entry name" value="Glycogen Phosphorylase B"/>
    <property type="match status" value="2"/>
</dbReference>
<accession>A0AAE9AVE0</accession>
<keyword evidence="1" id="KW-0328">Glycosyltransferase</keyword>
<reference evidence="5 6" key="1">
    <citation type="submission" date="2019-03" db="EMBL/GenBank/DDBJ databases">
        <title>Comparative genomic analyses of the sweetpotato soil rot pathogen, Streptomyces ipomoeae.</title>
        <authorList>
            <person name="Ruschel Soares N."/>
            <person name="Badger J.H."/>
            <person name="Huguet-Tapia J.C."/>
            <person name="Clark C.A."/>
            <person name="Pettis G.S."/>
        </authorList>
    </citation>
    <scope>NUCLEOTIDE SEQUENCE [LARGE SCALE GENOMIC DNA]</scope>
    <source>
        <strain evidence="5 6">88-35</strain>
    </source>
</reference>
<dbReference type="Pfam" id="PF00534">
    <property type="entry name" value="Glycos_transf_1"/>
    <property type="match status" value="1"/>
</dbReference>
<dbReference type="CDD" id="cd03801">
    <property type="entry name" value="GT4_PimA-like"/>
    <property type="match status" value="1"/>
</dbReference>
<name>A0AAE9AVE0_9ACTN</name>
<organism evidence="5 6">
    <name type="scientific">Streptomyces ipomoeae</name>
    <dbReference type="NCBI Taxonomy" id="103232"/>
    <lineage>
        <taxon>Bacteria</taxon>
        <taxon>Bacillati</taxon>
        <taxon>Actinomycetota</taxon>
        <taxon>Actinomycetes</taxon>
        <taxon>Kitasatosporales</taxon>
        <taxon>Streptomycetaceae</taxon>
        <taxon>Streptomyces</taxon>
    </lineage>
</organism>
<dbReference type="InterPro" id="IPR001296">
    <property type="entry name" value="Glyco_trans_1"/>
</dbReference>
<dbReference type="PANTHER" id="PTHR45947:SF3">
    <property type="entry name" value="SULFOQUINOVOSYL TRANSFERASE SQD2"/>
    <property type="match status" value="1"/>
</dbReference>
<dbReference type="Proteomes" id="UP000318720">
    <property type="component" value="Unassembled WGS sequence"/>
</dbReference>
<keyword evidence="2" id="KW-0808">Transferase</keyword>
<evidence type="ECO:0000259" key="3">
    <source>
        <dbReference type="Pfam" id="PF00534"/>
    </source>
</evidence>
<feature type="domain" description="Glycosyl transferase family 1" evidence="3">
    <location>
        <begin position="194"/>
        <end position="339"/>
    </location>
</feature>
<dbReference type="EMBL" id="SPAZ01000362">
    <property type="protein sequence ID" value="TQE15821.1"/>
    <property type="molecule type" value="Genomic_DNA"/>
</dbReference>
<dbReference type="GO" id="GO:1901137">
    <property type="term" value="P:carbohydrate derivative biosynthetic process"/>
    <property type="evidence" value="ECO:0007669"/>
    <property type="project" value="UniProtKB-ARBA"/>
</dbReference>
<proteinExistence type="predicted"/>
<evidence type="ECO:0000313" key="5">
    <source>
        <dbReference type="EMBL" id="TQE15821.1"/>
    </source>
</evidence>
<evidence type="ECO:0000313" key="6">
    <source>
        <dbReference type="Proteomes" id="UP000318720"/>
    </source>
</evidence>
<dbReference type="SUPFAM" id="SSF53756">
    <property type="entry name" value="UDP-Glycosyltransferase/glycogen phosphorylase"/>
    <property type="match status" value="1"/>
</dbReference>
<dbReference type="Pfam" id="PF13439">
    <property type="entry name" value="Glyco_transf_4"/>
    <property type="match status" value="1"/>
</dbReference>
<protein>
    <submittedName>
        <fullName evidence="5">Glycosyltransferase</fullName>
    </submittedName>
</protein>
<evidence type="ECO:0000256" key="2">
    <source>
        <dbReference type="ARBA" id="ARBA00022679"/>
    </source>
</evidence>
<evidence type="ECO:0000256" key="1">
    <source>
        <dbReference type="ARBA" id="ARBA00022676"/>
    </source>
</evidence>
<comment type="caution">
    <text evidence="5">The sequence shown here is derived from an EMBL/GenBank/DDBJ whole genome shotgun (WGS) entry which is preliminary data.</text>
</comment>
<gene>
    <name evidence="5" type="ORF">Sipo8835_44490</name>
</gene>
<dbReference type="InterPro" id="IPR028098">
    <property type="entry name" value="Glyco_trans_4-like_N"/>
</dbReference>
<dbReference type="RefSeq" id="WP_141586358.1">
    <property type="nucleotide sequence ID" value="NZ_SPAZ01000362.1"/>
</dbReference>
<sequence>MNRPLIVTGIDLPIEPSCGSTIWCSDVYQRLTDDFRVLYLGLPGSGTWKHHFPETALLAADKQPYGPRFDAYAAQLTDEVADLIGAHRPDLIHAQHLGFGLALAFARAAGTTPVVSVAHGTDVIAAAESEQALQVLTEIVAASTKVIVPNTAMGFEVDRLTRHAYTDRLTTVPWGVPLPPQPTAVPRPWHRLNLLHAGRLDANKSTITAIESLTLTQDKHHLTVIGSGSELPLLKERTQRLGLGEQVTFEPFLPREELWERFAGFDALVFTTRQLEAFGLVAVEAQAHGLPVLYGDLPGLDCTLGDGGMSYRPGDAPALAALIDRVAANEALRQDLHGAAAANARRHHITNTVVQVTHLSRSAIEGRQ</sequence>
<evidence type="ECO:0000259" key="4">
    <source>
        <dbReference type="Pfam" id="PF13439"/>
    </source>
</evidence>
<dbReference type="AlphaFoldDB" id="A0AAE9AVE0"/>
<dbReference type="GO" id="GO:0016757">
    <property type="term" value="F:glycosyltransferase activity"/>
    <property type="evidence" value="ECO:0007669"/>
    <property type="project" value="UniProtKB-KW"/>
</dbReference>
<dbReference type="PANTHER" id="PTHR45947">
    <property type="entry name" value="SULFOQUINOVOSYL TRANSFERASE SQD2"/>
    <property type="match status" value="1"/>
</dbReference>
<dbReference type="InterPro" id="IPR050194">
    <property type="entry name" value="Glycosyltransferase_grp1"/>
</dbReference>
<feature type="domain" description="Glycosyltransferase subfamily 4-like N-terminal" evidence="4">
    <location>
        <begin position="72"/>
        <end position="177"/>
    </location>
</feature>